<feature type="domain" description="EGF-like" evidence="3">
    <location>
        <begin position="105"/>
        <end position="130"/>
    </location>
</feature>
<dbReference type="Pfam" id="PF00008">
    <property type="entry name" value="EGF"/>
    <property type="match status" value="1"/>
</dbReference>
<keyword evidence="1" id="KW-0245">EGF-like domain</keyword>
<keyword evidence="2" id="KW-0175">Coiled coil</keyword>
<reference evidence="4 5" key="1">
    <citation type="journal article" date="2024" name="BMC Genomics">
        <title>Genome assembly of redclaw crayfish (Cherax quadricarinatus) provides insights into its immune adaptation and hypoxia tolerance.</title>
        <authorList>
            <person name="Liu Z."/>
            <person name="Zheng J."/>
            <person name="Li H."/>
            <person name="Fang K."/>
            <person name="Wang S."/>
            <person name="He J."/>
            <person name="Zhou D."/>
            <person name="Weng S."/>
            <person name="Chi M."/>
            <person name="Gu Z."/>
            <person name="He J."/>
            <person name="Li F."/>
            <person name="Wang M."/>
        </authorList>
    </citation>
    <scope>NUCLEOTIDE SEQUENCE [LARGE SCALE GENOMIC DNA]</scope>
    <source>
        <strain evidence="4">ZL_2023a</strain>
    </source>
</reference>
<dbReference type="Proteomes" id="UP001445076">
    <property type="component" value="Unassembled WGS sequence"/>
</dbReference>
<evidence type="ECO:0000313" key="5">
    <source>
        <dbReference type="Proteomes" id="UP001445076"/>
    </source>
</evidence>
<dbReference type="Gene3D" id="2.10.25.10">
    <property type="entry name" value="Laminin"/>
    <property type="match status" value="1"/>
</dbReference>
<dbReference type="InterPro" id="IPR000742">
    <property type="entry name" value="EGF"/>
</dbReference>
<dbReference type="CDD" id="cd00054">
    <property type="entry name" value="EGF_CA"/>
    <property type="match status" value="1"/>
</dbReference>
<feature type="coiled-coil region" evidence="2">
    <location>
        <begin position="10"/>
        <end position="37"/>
    </location>
</feature>
<proteinExistence type="predicted"/>
<sequence>LITPDGGQRLQQLNNVIARLQQNTTRNQEDLRRLRDLTIPQIQQRIAQLQEGMVSLPELQNRIEALEIQSNATSSSSGDIRNTGRVMREIRRLTVRVNVLKARLEADECENNPCQHGGTCIDGYLQYKCL</sequence>
<evidence type="ECO:0000313" key="4">
    <source>
        <dbReference type="EMBL" id="KAK8737441.1"/>
    </source>
</evidence>
<dbReference type="EMBL" id="JARKIK010000042">
    <property type="protein sequence ID" value="KAK8737441.1"/>
    <property type="molecule type" value="Genomic_DNA"/>
</dbReference>
<dbReference type="SUPFAM" id="SSF57196">
    <property type="entry name" value="EGF/Laminin"/>
    <property type="match status" value="1"/>
</dbReference>
<protein>
    <recommendedName>
        <fullName evidence="3">EGF-like domain-containing protein</fullName>
    </recommendedName>
</protein>
<name>A0AAW0WZB0_CHEQU</name>
<dbReference type="AlphaFoldDB" id="A0AAW0WZB0"/>
<comment type="caution">
    <text evidence="4">The sequence shown here is derived from an EMBL/GenBank/DDBJ whole genome shotgun (WGS) entry which is preliminary data.</text>
</comment>
<gene>
    <name evidence="4" type="ORF">OTU49_004489</name>
</gene>
<keyword evidence="5" id="KW-1185">Reference proteome</keyword>
<feature type="non-terminal residue" evidence="4">
    <location>
        <position position="130"/>
    </location>
</feature>
<evidence type="ECO:0000256" key="2">
    <source>
        <dbReference type="SAM" id="Coils"/>
    </source>
</evidence>
<organism evidence="4 5">
    <name type="scientific">Cherax quadricarinatus</name>
    <name type="common">Australian red claw crayfish</name>
    <dbReference type="NCBI Taxonomy" id="27406"/>
    <lineage>
        <taxon>Eukaryota</taxon>
        <taxon>Metazoa</taxon>
        <taxon>Ecdysozoa</taxon>
        <taxon>Arthropoda</taxon>
        <taxon>Crustacea</taxon>
        <taxon>Multicrustacea</taxon>
        <taxon>Malacostraca</taxon>
        <taxon>Eumalacostraca</taxon>
        <taxon>Eucarida</taxon>
        <taxon>Decapoda</taxon>
        <taxon>Pleocyemata</taxon>
        <taxon>Astacidea</taxon>
        <taxon>Parastacoidea</taxon>
        <taxon>Parastacidae</taxon>
        <taxon>Cherax</taxon>
    </lineage>
</organism>
<evidence type="ECO:0000256" key="1">
    <source>
        <dbReference type="PROSITE-ProRule" id="PRU00076"/>
    </source>
</evidence>
<feature type="non-terminal residue" evidence="4">
    <location>
        <position position="1"/>
    </location>
</feature>
<evidence type="ECO:0000259" key="3">
    <source>
        <dbReference type="PROSITE" id="PS50026"/>
    </source>
</evidence>
<comment type="caution">
    <text evidence="1">Lacks conserved residue(s) required for the propagation of feature annotation.</text>
</comment>
<accession>A0AAW0WZB0</accession>
<dbReference type="PROSITE" id="PS50026">
    <property type="entry name" value="EGF_3"/>
    <property type="match status" value="1"/>
</dbReference>